<reference evidence="2 3" key="1">
    <citation type="submission" date="2021-10" db="EMBL/GenBank/DDBJ databases">
        <title>Anaerobic single-cell dispensing facilitates the cultivation of human gut bacteria.</title>
        <authorList>
            <person name="Afrizal A."/>
        </authorList>
    </citation>
    <scope>NUCLEOTIDE SEQUENCE [LARGE SCALE GENOMIC DNA]</scope>
    <source>
        <strain evidence="2 3">CLA-AA-H224</strain>
    </source>
</reference>
<accession>A0AAE3JDD8</accession>
<dbReference type="EMBL" id="JAJEQN010000040">
    <property type="protein sequence ID" value="MCC2222563.1"/>
    <property type="molecule type" value="Genomic_DNA"/>
</dbReference>
<keyword evidence="1" id="KW-0812">Transmembrane</keyword>
<name>A0AAE3JDD8_9FIRM</name>
<evidence type="ECO:0000256" key="1">
    <source>
        <dbReference type="SAM" id="Phobius"/>
    </source>
</evidence>
<sequence length="93" mass="10609">MIERILKIVYVFTMFINVGLYGVSFILKLNVIPIQVDLSGLSAVEKREMLSNLAINYPLGESMYYVAIGLSIVLAIVLLTYLNVKLVSWRRRK</sequence>
<protein>
    <submittedName>
        <fullName evidence="2">Uncharacterized protein</fullName>
    </submittedName>
</protein>
<feature type="transmembrane region" description="Helical" evidence="1">
    <location>
        <begin position="63"/>
        <end position="84"/>
    </location>
</feature>
<keyword evidence="1" id="KW-1133">Transmembrane helix</keyword>
<dbReference type="AlphaFoldDB" id="A0AAE3JDD8"/>
<dbReference type="RefSeq" id="WP_262536804.1">
    <property type="nucleotide sequence ID" value="NZ_JAJEQN010000040.1"/>
</dbReference>
<dbReference type="Proteomes" id="UP001198200">
    <property type="component" value="Unassembled WGS sequence"/>
</dbReference>
<evidence type="ECO:0000313" key="3">
    <source>
        <dbReference type="Proteomes" id="UP001198200"/>
    </source>
</evidence>
<feature type="transmembrane region" description="Helical" evidence="1">
    <location>
        <begin position="7"/>
        <end position="27"/>
    </location>
</feature>
<gene>
    <name evidence="2" type="ORF">LKD48_13140</name>
</gene>
<keyword evidence="3" id="KW-1185">Reference proteome</keyword>
<comment type="caution">
    <text evidence="2">The sequence shown here is derived from an EMBL/GenBank/DDBJ whole genome shotgun (WGS) entry which is preliminary data.</text>
</comment>
<organism evidence="2 3">
    <name type="scientific">Anthropogastromicrobium aceti</name>
    <dbReference type="NCBI Taxonomy" id="2981768"/>
    <lineage>
        <taxon>Bacteria</taxon>
        <taxon>Bacillati</taxon>
        <taxon>Bacillota</taxon>
        <taxon>Clostridia</taxon>
        <taxon>Lachnospirales</taxon>
        <taxon>Lachnospiraceae</taxon>
        <taxon>Anthropogastromicrobium</taxon>
    </lineage>
</organism>
<proteinExistence type="predicted"/>
<evidence type="ECO:0000313" key="2">
    <source>
        <dbReference type="EMBL" id="MCC2222563.1"/>
    </source>
</evidence>
<keyword evidence="1" id="KW-0472">Membrane</keyword>